<name>A0A5N6BP36_9ACTN</name>
<comment type="caution">
    <text evidence="1">The sequence shown here is derived from an EMBL/GenBank/DDBJ whole genome shotgun (WGS) entry which is preliminary data.</text>
</comment>
<dbReference type="RefSeq" id="WP_139577441.1">
    <property type="nucleotide sequence ID" value="NZ_VDMA02000015.1"/>
</dbReference>
<sequence>MLKNSEGRPDKDALRAALLALGAIHEENHLALGSPEPLLAGMLLAAAEDIADRFRYGVGTGNGRQDQIVQGYVNYLGTHNLAAFHTARARRLYSDMKWVNPMSSRNGQN</sequence>
<dbReference type="EMBL" id="VDMA02000015">
    <property type="protein sequence ID" value="KAB8181883.1"/>
    <property type="molecule type" value="Genomic_DNA"/>
</dbReference>
<gene>
    <name evidence="1" type="ORF">FH610_025905</name>
</gene>
<reference evidence="1 2" key="1">
    <citation type="submission" date="2019-10" db="EMBL/GenBank/DDBJ databases">
        <title>Nonomuraea sp. nov., isolated from Phyllanthus amarus.</title>
        <authorList>
            <person name="Klykleung N."/>
            <person name="Tanasupawat S."/>
        </authorList>
    </citation>
    <scope>NUCLEOTIDE SEQUENCE [LARGE SCALE GENOMIC DNA]</scope>
    <source>
        <strain evidence="1 2">CR1-09</strain>
    </source>
</reference>
<evidence type="ECO:0000313" key="2">
    <source>
        <dbReference type="Proteomes" id="UP000313066"/>
    </source>
</evidence>
<dbReference type="AlphaFoldDB" id="A0A5N6BP36"/>
<organism evidence="1 2">
    <name type="scientific">Microbispora catharanthi</name>
    <dbReference type="NCBI Taxonomy" id="1712871"/>
    <lineage>
        <taxon>Bacteria</taxon>
        <taxon>Bacillati</taxon>
        <taxon>Actinomycetota</taxon>
        <taxon>Actinomycetes</taxon>
        <taxon>Streptosporangiales</taxon>
        <taxon>Streptosporangiaceae</taxon>
        <taxon>Microbispora</taxon>
    </lineage>
</organism>
<accession>A0A5N6BP36</accession>
<dbReference type="Proteomes" id="UP000313066">
    <property type="component" value="Unassembled WGS sequence"/>
</dbReference>
<evidence type="ECO:0000313" key="1">
    <source>
        <dbReference type="EMBL" id="KAB8181883.1"/>
    </source>
</evidence>
<keyword evidence="2" id="KW-1185">Reference proteome</keyword>
<protein>
    <submittedName>
        <fullName evidence="1">Uncharacterized protein</fullName>
    </submittedName>
</protein>
<proteinExistence type="predicted"/>